<feature type="domain" description="DinB-like" evidence="1">
    <location>
        <begin position="48"/>
        <end position="175"/>
    </location>
</feature>
<dbReference type="SUPFAM" id="SSF109854">
    <property type="entry name" value="DinB/YfiT-like putative metalloenzymes"/>
    <property type="match status" value="1"/>
</dbReference>
<dbReference type="Gene3D" id="1.20.120.450">
    <property type="entry name" value="dinb family like domain"/>
    <property type="match status" value="1"/>
</dbReference>
<dbReference type="InterPro" id="IPR024775">
    <property type="entry name" value="DinB-like"/>
</dbReference>
<proteinExistence type="predicted"/>
<name>A0A521BJG6_9SPHI</name>
<reference evidence="2 3" key="1">
    <citation type="submission" date="2017-05" db="EMBL/GenBank/DDBJ databases">
        <authorList>
            <person name="Varghese N."/>
            <person name="Submissions S."/>
        </authorList>
    </citation>
    <scope>NUCLEOTIDE SEQUENCE [LARGE SCALE GENOMIC DNA]</scope>
    <source>
        <strain evidence="2 3">DSM 19036</strain>
    </source>
</reference>
<sequence>MGNPEQDQHLELHSYPVGRFVPAETYDQKSLDRWIGSIRSVPLLFDYCIENLDEAQLNTPYREGGWTVIQVVHHVADSHMNAYIRMKLAVTEERPVIKPYDEKAWAELPDVTDVPLNVSITLIHALHRRWVSLMMQMTDEDWKREYYHPGDQLNVPLWQMANSYNWHGKHHAEQILSLRTRRGW</sequence>
<evidence type="ECO:0000259" key="1">
    <source>
        <dbReference type="Pfam" id="PF12867"/>
    </source>
</evidence>
<keyword evidence="3" id="KW-1185">Reference proteome</keyword>
<dbReference type="NCBIfam" id="NF009807">
    <property type="entry name" value="PRK13291.1"/>
    <property type="match status" value="1"/>
</dbReference>
<dbReference type="AlphaFoldDB" id="A0A521BJG6"/>
<protein>
    <submittedName>
        <fullName evidence="2">DinB superfamily protein</fullName>
    </submittedName>
</protein>
<dbReference type="InterPro" id="IPR034660">
    <property type="entry name" value="DinB/YfiT-like"/>
</dbReference>
<accession>A0A521BJG6</accession>
<dbReference type="OrthoDB" id="9796039at2"/>
<dbReference type="Proteomes" id="UP000320300">
    <property type="component" value="Unassembled WGS sequence"/>
</dbReference>
<dbReference type="EMBL" id="FXTN01000002">
    <property type="protein sequence ID" value="SMO47011.1"/>
    <property type="molecule type" value="Genomic_DNA"/>
</dbReference>
<evidence type="ECO:0000313" key="3">
    <source>
        <dbReference type="Proteomes" id="UP000320300"/>
    </source>
</evidence>
<dbReference type="Pfam" id="PF12867">
    <property type="entry name" value="DinB_2"/>
    <property type="match status" value="1"/>
</dbReference>
<organism evidence="2 3">
    <name type="scientific">Pedobacter westerhofensis</name>
    <dbReference type="NCBI Taxonomy" id="425512"/>
    <lineage>
        <taxon>Bacteria</taxon>
        <taxon>Pseudomonadati</taxon>
        <taxon>Bacteroidota</taxon>
        <taxon>Sphingobacteriia</taxon>
        <taxon>Sphingobacteriales</taxon>
        <taxon>Sphingobacteriaceae</taxon>
        <taxon>Pedobacter</taxon>
    </lineage>
</organism>
<evidence type="ECO:0000313" key="2">
    <source>
        <dbReference type="EMBL" id="SMO47011.1"/>
    </source>
</evidence>
<gene>
    <name evidence="2" type="ORF">SAMN06265348_102331</name>
</gene>